<dbReference type="Proteomes" id="UP000192520">
    <property type="component" value="Unassembled WGS sequence"/>
</dbReference>
<comment type="similarity">
    <text evidence="1">Belongs to the aldolase LacD family.</text>
</comment>
<dbReference type="EMBL" id="MZGJ01000005">
    <property type="protein sequence ID" value="OQX51318.1"/>
    <property type="molecule type" value="Genomic_DNA"/>
</dbReference>
<accession>A0A1W9NYY0</accession>
<dbReference type="AlphaFoldDB" id="A0A1W9NYY0"/>
<dbReference type="PANTHER" id="PTHR39340">
    <property type="entry name" value="SULFOFRUCTOSEPHOSPHATE ALDOLASE"/>
    <property type="match status" value="1"/>
</dbReference>
<sequence>MNTHQYLILALDHRQSLKKLLAPHKPGSITAAELIRWKTIALQYLLPYVTHVLIDPEFGLPALQKIERKNTKVILSIEESGYQKIDGERLTRLKYTVEDHKKLGADIIKLLIYFNPRAKTAKHQKDLVQKISKDCQKHNLPFLLEVAPYGLEPSSGDAPRRGATPYSVLEIAKEIMSLGCKIDIYKTAYPGDKNCNRLTKTLKIPWVLLSGGEEFPIYRKNLQTAMRGGAAGFAAGRTLWKDFIRRPREKWPEFFKKVAKTRLEEIIGIVKKNAQDTTSLTTA</sequence>
<evidence type="ECO:0000313" key="3">
    <source>
        <dbReference type="EMBL" id="OQX51318.1"/>
    </source>
</evidence>
<reference evidence="4" key="1">
    <citation type="submission" date="2017-03" db="EMBL/GenBank/DDBJ databases">
        <title>Novel pathways for hydrocarbon cycling and metabolic interdependencies in hydrothermal sediment communities.</title>
        <authorList>
            <person name="Dombrowski N."/>
            <person name="Seitz K."/>
            <person name="Teske A."/>
            <person name="Baker B."/>
        </authorList>
    </citation>
    <scope>NUCLEOTIDE SEQUENCE [LARGE SCALE GENOMIC DNA]</scope>
</reference>
<evidence type="ECO:0000313" key="4">
    <source>
        <dbReference type="Proteomes" id="UP000192520"/>
    </source>
</evidence>
<gene>
    <name evidence="3" type="ORF">B5M47_01270</name>
</gene>
<dbReference type="Gene3D" id="3.20.20.70">
    <property type="entry name" value="Aldolase class I"/>
    <property type="match status" value="1"/>
</dbReference>
<dbReference type="Pfam" id="PF01791">
    <property type="entry name" value="DeoC"/>
    <property type="match status" value="1"/>
</dbReference>
<dbReference type="InterPro" id="IPR013785">
    <property type="entry name" value="Aldolase_TIM"/>
</dbReference>
<dbReference type="GO" id="GO:1902777">
    <property type="term" value="P:6-sulfoquinovose(1-) catabolic process"/>
    <property type="evidence" value="ECO:0007669"/>
    <property type="project" value="TreeGrafter"/>
</dbReference>
<dbReference type="PANTHER" id="PTHR39340:SF1">
    <property type="entry name" value="SULFOFRUCTOSEPHOSPHATE ALDOLASE"/>
    <property type="match status" value="1"/>
</dbReference>
<dbReference type="InterPro" id="IPR050552">
    <property type="entry name" value="LacD_aldolase"/>
</dbReference>
<protein>
    <recommendedName>
        <fullName evidence="5">Tagatose-bisphosphate aldolase</fullName>
    </recommendedName>
</protein>
<comment type="caution">
    <text evidence="3">The sequence shown here is derived from an EMBL/GenBank/DDBJ whole genome shotgun (WGS) entry which is preliminary data.</text>
</comment>
<evidence type="ECO:0000256" key="1">
    <source>
        <dbReference type="ARBA" id="ARBA00008679"/>
    </source>
</evidence>
<keyword evidence="2" id="KW-0456">Lyase</keyword>
<dbReference type="STRING" id="1968527.B5M47_01270"/>
<dbReference type="SUPFAM" id="SSF51569">
    <property type="entry name" value="Aldolase"/>
    <property type="match status" value="1"/>
</dbReference>
<organism evidence="3 4">
    <name type="scientific">candidate division CPR3 bacterium 4484_211</name>
    <dbReference type="NCBI Taxonomy" id="1968527"/>
    <lineage>
        <taxon>Bacteria</taxon>
        <taxon>Bacteria division CPR3</taxon>
    </lineage>
</organism>
<evidence type="ECO:0008006" key="5">
    <source>
        <dbReference type="Google" id="ProtNLM"/>
    </source>
</evidence>
<name>A0A1W9NYY0_UNCC3</name>
<dbReference type="InterPro" id="IPR002915">
    <property type="entry name" value="DeoC/FbaB/LacD_aldolase"/>
</dbReference>
<evidence type="ECO:0000256" key="2">
    <source>
        <dbReference type="ARBA" id="ARBA00023239"/>
    </source>
</evidence>
<proteinExistence type="inferred from homology"/>
<dbReference type="GO" id="GO:0061595">
    <property type="term" value="F:6-deoxy-6-sulfofructose-1-phosphate aldolase activity"/>
    <property type="evidence" value="ECO:0007669"/>
    <property type="project" value="TreeGrafter"/>
</dbReference>